<feature type="compositionally biased region" description="Low complexity" evidence="7">
    <location>
        <begin position="212"/>
        <end position="224"/>
    </location>
</feature>
<dbReference type="SUPFAM" id="SSF51905">
    <property type="entry name" value="FAD/NAD(P)-binding domain"/>
    <property type="match status" value="1"/>
</dbReference>
<keyword evidence="5 6" id="KW-0350">Heme biosynthesis</keyword>
<comment type="pathway">
    <text evidence="6">Porphyrin-containing compound metabolism; protoheme biosynthesis.</text>
</comment>
<dbReference type="Gene3D" id="3.50.50.60">
    <property type="entry name" value="FAD/NAD(P)-binding domain"/>
    <property type="match status" value="1"/>
</dbReference>
<dbReference type="PANTHER" id="PTHR42923:SF3">
    <property type="entry name" value="PROTOPORPHYRINOGEN OXIDASE"/>
    <property type="match status" value="1"/>
</dbReference>
<evidence type="ECO:0000313" key="10">
    <source>
        <dbReference type="Proteomes" id="UP000739538"/>
    </source>
</evidence>
<dbReference type="InterPro" id="IPR004572">
    <property type="entry name" value="Protoporphyrinogen_oxidase"/>
</dbReference>
<keyword evidence="3 6" id="KW-0274">FAD</keyword>
<dbReference type="NCBIfam" id="TIGR00562">
    <property type="entry name" value="proto_IX_ox"/>
    <property type="match status" value="1"/>
</dbReference>
<dbReference type="EC" id="1.3.3.15" evidence="6"/>
<evidence type="ECO:0000256" key="1">
    <source>
        <dbReference type="ARBA" id="ARBA00001974"/>
    </source>
</evidence>
<name>A0A956NCE2_UNCEI</name>
<dbReference type="Gene3D" id="1.10.3110.10">
    <property type="entry name" value="protoporphyrinogen ix oxidase, domain 3"/>
    <property type="match status" value="1"/>
</dbReference>
<feature type="compositionally biased region" description="Basic and acidic residues" evidence="7">
    <location>
        <begin position="225"/>
        <end position="236"/>
    </location>
</feature>
<reference evidence="9" key="2">
    <citation type="journal article" date="2021" name="Microbiome">
        <title>Successional dynamics and alternative stable states in a saline activated sludge microbial community over 9 years.</title>
        <authorList>
            <person name="Wang Y."/>
            <person name="Ye J."/>
            <person name="Ju F."/>
            <person name="Liu L."/>
            <person name="Boyd J.A."/>
            <person name="Deng Y."/>
            <person name="Parks D.H."/>
            <person name="Jiang X."/>
            <person name="Yin X."/>
            <person name="Woodcroft B.J."/>
            <person name="Tyson G.W."/>
            <person name="Hugenholtz P."/>
            <person name="Polz M.F."/>
            <person name="Zhang T."/>
        </authorList>
    </citation>
    <scope>NUCLEOTIDE SEQUENCE</scope>
    <source>
        <strain evidence="9">HKST-UBA02</strain>
    </source>
</reference>
<proteinExistence type="inferred from homology"/>
<dbReference type="InterPro" id="IPR002937">
    <property type="entry name" value="Amino_oxidase"/>
</dbReference>
<keyword evidence="4 6" id="KW-0560">Oxidoreductase</keyword>
<dbReference type="AlphaFoldDB" id="A0A956NCE2"/>
<evidence type="ECO:0000256" key="6">
    <source>
        <dbReference type="RuleBase" id="RU364052"/>
    </source>
</evidence>
<dbReference type="InterPro" id="IPR050464">
    <property type="entry name" value="Zeta_carotene_desat/Oxidored"/>
</dbReference>
<reference evidence="9" key="1">
    <citation type="submission" date="2020-04" db="EMBL/GenBank/DDBJ databases">
        <authorList>
            <person name="Zhang T."/>
        </authorList>
    </citation>
    <scope>NUCLEOTIDE SEQUENCE</scope>
    <source>
        <strain evidence="9">HKST-UBA02</strain>
    </source>
</reference>
<dbReference type="Gene3D" id="3.90.660.20">
    <property type="entry name" value="Protoporphyrinogen oxidase, mitochondrial, domain 2"/>
    <property type="match status" value="1"/>
</dbReference>
<gene>
    <name evidence="9" type="primary">hemG</name>
    <name evidence="9" type="ORF">KDA27_06105</name>
</gene>
<evidence type="ECO:0000256" key="3">
    <source>
        <dbReference type="ARBA" id="ARBA00022827"/>
    </source>
</evidence>
<dbReference type="SUPFAM" id="SSF54373">
    <property type="entry name" value="FAD-linked reductases, C-terminal domain"/>
    <property type="match status" value="1"/>
</dbReference>
<evidence type="ECO:0000259" key="8">
    <source>
        <dbReference type="Pfam" id="PF01593"/>
    </source>
</evidence>
<accession>A0A956NCE2</accession>
<feature type="region of interest" description="Disordered" evidence="7">
    <location>
        <begin position="205"/>
        <end position="247"/>
    </location>
</feature>
<dbReference type="PANTHER" id="PTHR42923">
    <property type="entry name" value="PROTOPORPHYRINOGEN OXIDASE"/>
    <property type="match status" value="1"/>
</dbReference>
<comment type="cofactor">
    <cofactor evidence="1 6">
        <name>FAD</name>
        <dbReference type="ChEBI" id="CHEBI:57692"/>
    </cofactor>
</comment>
<evidence type="ECO:0000256" key="5">
    <source>
        <dbReference type="ARBA" id="ARBA00023133"/>
    </source>
</evidence>
<dbReference type="GO" id="GO:0004729">
    <property type="term" value="F:oxygen-dependent protoporphyrinogen oxidase activity"/>
    <property type="evidence" value="ECO:0007669"/>
    <property type="project" value="UniProtKB-UniRule"/>
</dbReference>
<dbReference type="EMBL" id="JAGQHS010000021">
    <property type="protein sequence ID" value="MCA9755358.1"/>
    <property type="molecule type" value="Genomic_DNA"/>
</dbReference>
<protein>
    <recommendedName>
        <fullName evidence="6">Coproporphyrinogen III oxidase</fullName>
        <ecNumber evidence="6">1.3.3.15</ecNumber>
    </recommendedName>
</protein>
<comment type="subcellular location">
    <subcellularLocation>
        <location evidence="6">Cytoplasm</location>
    </subcellularLocation>
</comment>
<feature type="compositionally biased region" description="Gly residues" evidence="7">
    <location>
        <begin position="237"/>
        <end position="246"/>
    </location>
</feature>
<organism evidence="9 10">
    <name type="scientific">Eiseniibacteriota bacterium</name>
    <dbReference type="NCBI Taxonomy" id="2212470"/>
    <lineage>
        <taxon>Bacteria</taxon>
        <taxon>Candidatus Eiseniibacteriota</taxon>
    </lineage>
</organism>
<keyword evidence="6" id="KW-0963">Cytoplasm</keyword>
<comment type="caution">
    <text evidence="9">The sequence shown here is derived from an EMBL/GenBank/DDBJ whole genome shotgun (WGS) entry which is preliminary data.</text>
</comment>
<evidence type="ECO:0000256" key="2">
    <source>
        <dbReference type="ARBA" id="ARBA00022630"/>
    </source>
</evidence>
<keyword evidence="2 6" id="KW-0285">Flavoprotein</keyword>
<dbReference type="GO" id="GO:0006783">
    <property type="term" value="P:heme biosynthetic process"/>
    <property type="evidence" value="ECO:0007669"/>
    <property type="project" value="UniProtKB-UniRule"/>
</dbReference>
<comment type="catalytic activity">
    <reaction evidence="6">
        <text>coproporphyrinogen III + 3 O2 = coproporphyrin III + 3 H2O2</text>
        <dbReference type="Rhea" id="RHEA:43436"/>
        <dbReference type="ChEBI" id="CHEBI:15379"/>
        <dbReference type="ChEBI" id="CHEBI:16240"/>
        <dbReference type="ChEBI" id="CHEBI:57309"/>
        <dbReference type="ChEBI" id="CHEBI:131725"/>
        <dbReference type="EC" id="1.3.3.15"/>
    </reaction>
</comment>
<dbReference type="InterPro" id="IPR036188">
    <property type="entry name" value="FAD/NAD-bd_sf"/>
</dbReference>
<dbReference type="Proteomes" id="UP000739538">
    <property type="component" value="Unassembled WGS sequence"/>
</dbReference>
<dbReference type="Pfam" id="PF01593">
    <property type="entry name" value="Amino_oxidase"/>
    <property type="match status" value="1"/>
</dbReference>
<sequence>MKRVVIGGGGIAGLATAIKVKDLAPEGTEIVVLESGDRLGGNIRTERDDGFIVEWGPNGYLDNVPTTPALIDRIGLAGEVQPADARAAKRFLYRGGQLHELAASPLKFFGSSVLSWPGKLRILGEPFASAKPAGVDETVGAFAARRIGDEAAHVLVDAMVSGVFAGNVDKLSLASAFPKMAKMEAEHGSLFKAMMAAGKARKKARRDAEQLAASSGSVGGADAKGAAERAAAERNKGGGGPAGPGGTLTSFRNGLDTFILRLGEELGSSVQLRSPIQSIEWSETSDTWTVQVGTNGNRRELEADALVLTMPAVHTSPLLASLHGDLGRELSEIPTAPLAVVALAYDAEEIGGDPDGFGFLVPRGQGPRILGCLWDSSLFPGRAPRGKVLLRAMIGGAHDPCAVDLSDDGLLREVRRDLEVAMGLRAEPIRTWVFRHRLGIAQYDVGHAARLGRIHDALGAFPGLWLAGSSYYGVAMNACIENAGKQAEAIVQYLRQPSAARSVEVGERG</sequence>
<comment type="function">
    <text evidence="6">Involved in coproporphyrin-dependent heme b biosynthesis. Catalyzes the oxidation of coproporphyrinogen III to coproporphyrin III.</text>
</comment>
<evidence type="ECO:0000256" key="7">
    <source>
        <dbReference type="SAM" id="MobiDB-lite"/>
    </source>
</evidence>
<evidence type="ECO:0000256" key="4">
    <source>
        <dbReference type="ARBA" id="ARBA00023002"/>
    </source>
</evidence>
<feature type="domain" description="Amine oxidase" evidence="8">
    <location>
        <begin position="11"/>
        <end position="490"/>
    </location>
</feature>
<evidence type="ECO:0000313" key="9">
    <source>
        <dbReference type="EMBL" id="MCA9755358.1"/>
    </source>
</evidence>
<dbReference type="GO" id="GO:0005737">
    <property type="term" value="C:cytoplasm"/>
    <property type="evidence" value="ECO:0007669"/>
    <property type="project" value="UniProtKB-SubCell"/>
</dbReference>
<comment type="similarity">
    <text evidence="6">Belongs to the protoporphyrinogen/coproporphyrinogen oxidase family. Coproporphyrinogen III oxidase subfamily.</text>
</comment>